<dbReference type="GO" id="GO:0043335">
    <property type="term" value="P:protein unfolding"/>
    <property type="evidence" value="ECO:0007669"/>
    <property type="project" value="TreeGrafter"/>
</dbReference>
<dbReference type="GO" id="GO:0015031">
    <property type="term" value="P:protein transport"/>
    <property type="evidence" value="ECO:0007669"/>
    <property type="project" value="UniProtKB-UniRule"/>
</dbReference>
<sequence length="491" mass="54593">MMQVTETLNSGLKREIKITVPAGDMEAKLMARLSDARNKVRINGFRPGKVPVQHLRKVYGKSFMAEVVNEILNDSTRSIITGRGEKAAMQPEVIMTEDEKEAEKILAGGADFEFRLNYEIIPPIEIKDFSDIKVTRQVFDVPDSEIDEQVRRVAESARTYEPKTGKAAEGDRVTIDYVGKIDGEAFSGGAGTDQPLVLGSKEFIPGFEDQLIGSKAGDETQVTVTFPENYQAAHLAGKEATFDVTVKEVSKPGALEINDETAKNLGLESLERLRDVVRGQIENQFGSMTRQKIKRQLLDQLDAAYSFEAPSKLVEAEFNNIWNQVNRDLEAAGRTFADEETTEEEARAEYMRLAERRVRLGLVLAEIGEKAGVAVSDEELQRGLFEQVRRYPAAQQQEAFEFYRSNPEALNTLRAPLFEEKVVDHLLSQISVTDVKVSKEELMADDEDSETAKAKPAKKAAAKKADAKKADDAEETKKKAAPKKKAAKDVE</sequence>
<reference evidence="18" key="1">
    <citation type="submission" date="2016-12" db="EMBL/GenBank/DDBJ databases">
        <authorList>
            <person name="Brunel B."/>
        </authorList>
    </citation>
    <scope>NUCLEOTIDE SEQUENCE [LARGE SCALE GENOMIC DNA]</scope>
</reference>
<comment type="similarity">
    <text evidence="2 12 14">Belongs to the FKBP-type PPIase family. Tig subfamily.</text>
</comment>
<dbReference type="InterPro" id="IPR005215">
    <property type="entry name" value="Trig_fac"/>
</dbReference>
<dbReference type="SUPFAM" id="SSF102735">
    <property type="entry name" value="Trigger factor ribosome-binding domain"/>
    <property type="match status" value="1"/>
</dbReference>
<keyword evidence="8 12" id="KW-0413">Isomerase</keyword>
<evidence type="ECO:0000256" key="5">
    <source>
        <dbReference type="ARBA" id="ARBA00022618"/>
    </source>
</evidence>
<evidence type="ECO:0000256" key="7">
    <source>
        <dbReference type="ARBA" id="ARBA00023186"/>
    </source>
</evidence>
<dbReference type="HAMAP" id="MF_00303">
    <property type="entry name" value="Trigger_factor_Tig"/>
    <property type="match status" value="1"/>
</dbReference>
<dbReference type="EMBL" id="FUIG01000046">
    <property type="protein sequence ID" value="SJM34092.1"/>
    <property type="molecule type" value="Genomic_DNA"/>
</dbReference>
<dbReference type="SUPFAM" id="SSF54534">
    <property type="entry name" value="FKBP-like"/>
    <property type="match status" value="1"/>
</dbReference>
<keyword evidence="6 12" id="KW-0697">Rotamase</keyword>
<keyword evidence="7 12" id="KW-0143">Chaperone</keyword>
<evidence type="ECO:0000313" key="17">
    <source>
        <dbReference type="EMBL" id="SJM34092.1"/>
    </source>
</evidence>
<dbReference type="Pfam" id="PF05697">
    <property type="entry name" value="Trigger_N"/>
    <property type="match status" value="1"/>
</dbReference>
<feature type="compositionally biased region" description="Basic and acidic residues" evidence="15">
    <location>
        <begin position="463"/>
        <end position="478"/>
    </location>
</feature>
<keyword evidence="18" id="KW-1185">Reference proteome</keyword>
<dbReference type="FunFam" id="3.10.50.40:FF:000001">
    <property type="entry name" value="Trigger factor"/>
    <property type="match status" value="1"/>
</dbReference>
<dbReference type="Gene3D" id="3.30.70.1050">
    <property type="entry name" value="Trigger factor ribosome-binding domain"/>
    <property type="match status" value="1"/>
</dbReference>
<dbReference type="GO" id="GO:0051083">
    <property type="term" value="P:'de novo' cotranslational protein folding"/>
    <property type="evidence" value="ECO:0007669"/>
    <property type="project" value="TreeGrafter"/>
</dbReference>
<dbReference type="GO" id="GO:0044183">
    <property type="term" value="F:protein folding chaperone"/>
    <property type="evidence" value="ECO:0007669"/>
    <property type="project" value="TreeGrafter"/>
</dbReference>
<dbReference type="PROSITE" id="PS50059">
    <property type="entry name" value="FKBP_PPIASE"/>
    <property type="match status" value="1"/>
</dbReference>
<protein>
    <recommendedName>
        <fullName evidence="4 12">Trigger factor</fullName>
        <shortName evidence="12">TF</shortName>
        <ecNumber evidence="3 12">5.2.1.8</ecNumber>
    </recommendedName>
    <alternativeName>
        <fullName evidence="11 12">PPIase</fullName>
    </alternativeName>
</protein>
<dbReference type="InterPro" id="IPR046357">
    <property type="entry name" value="PPIase_dom_sf"/>
</dbReference>
<dbReference type="InterPro" id="IPR036611">
    <property type="entry name" value="Trigger_fac_ribosome-bd_sf"/>
</dbReference>
<proteinExistence type="inferred from homology"/>
<evidence type="ECO:0000256" key="11">
    <source>
        <dbReference type="ARBA" id="ARBA00029986"/>
    </source>
</evidence>
<dbReference type="AlphaFoldDB" id="A0A2P9ASG4"/>
<dbReference type="EC" id="5.2.1.8" evidence="3 12"/>
<evidence type="ECO:0000256" key="2">
    <source>
        <dbReference type="ARBA" id="ARBA00005464"/>
    </source>
</evidence>
<dbReference type="GO" id="GO:0005737">
    <property type="term" value="C:cytoplasm"/>
    <property type="evidence" value="ECO:0007669"/>
    <property type="project" value="UniProtKB-SubCell"/>
</dbReference>
<comment type="catalytic activity">
    <reaction evidence="1 12 13">
        <text>[protein]-peptidylproline (omega=180) = [protein]-peptidylproline (omega=0)</text>
        <dbReference type="Rhea" id="RHEA:16237"/>
        <dbReference type="Rhea" id="RHEA-COMP:10747"/>
        <dbReference type="Rhea" id="RHEA-COMP:10748"/>
        <dbReference type="ChEBI" id="CHEBI:83833"/>
        <dbReference type="ChEBI" id="CHEBI:83834"/>
        <dbReference type="EC" id="5.2.1.8"/>
    </reaction>
</comment>
<gene>
    <name evidence="12 17" type="primary">tig</name>
    <name evidence="17" type="ORF">BQ8482_380275</name>
</gene>
<dbReference type="InterPro" id="IPR001179">
    <property type="entry name" value="PPIase_FKBP_dom"/>
</dbReference>
<dbReference type="GO" id="GO:0003755">
    <property type="term" value="F:peptidyl-prolyl cis-trans isomerase activity"/>
    <property type="evidence" value="ECO:0007669"/>
    <property type="project" value="UniProtKB-UniRule"/>
</dbReference>
<dbReference type="Proteomes" id="UP000245698">
    <property type="component" value="Unassembled WGS sequence"/>
</dbReference>
<accession>A0A2P9ASG4</accession>
<evidence type="ECO:0000256" key="4">
    <source>
        <dbReference type="ARBA" id="ARBA00016902"/>
    </source>
</evidence>
<keyword evidence="12" id="KW-0963">Cytoplasm</keyword>
<dbReference type="InterPro" id="IPR027304">
    <property type="entry name" value="Trigger_fact/SurA_dom_sf"/>
</dbReference>
<evidence type="ECO:0000256" key="10">
    <source>
        <dbReference type="ARBA" id="ARBA00024849"/>
    </source>
</evidence>
<evidence type="ECO:0000256" key="3">
    <source>
        <dbReference type="ARBA" id="ARBA00013194"/>
    </source>
</evidence>
<comment type="function">
    <text evidence="10 12">Involved in protein export. Acts as a chaperone by maintaining the newly synthesized protein in an open conformation. Functions as a peptidyl-prolyl cis-trans isomerase.</text>
</comment>
<dbReference type="InterPro" id="IPR008880">
    <property type="entry name" value="Trigger_fac_C"/>
</dbReference>
<keyword evidence="5 12" id="KW-0132">Cell division</keyword>
<dbReference type="InterPro" id="IPR008881">
    <property type="entry name" value="Trigger_fac_ribosome-bd_bac"/>
</dbReference>
<dbReference type="Pfam" id="PF05698">
    <property type="entry name" value="Trigger_C"/>
    <property type="match status" value="1"/>
</dbReference>
<dbReference type="Gene3D" id="1.10.3120.10">
    <property type="entry name" value="Trigger factor, C-terminal domain"/>
    <property type="match status" value="1"/>
</dbReference>
<name>A0A2P9ASG4_9HYPH</name>
<evidence type="ECO:0000256" key="8">
    <source>
        <dbReference type="ARBA" id="ARBA00023235"/>
    </source>
</evidence>
<keyword evidence="9 12" id="KW-0131">Cell cycle</keyword>
<evidence type="ECO:0000259" key="16">
    <source>
        <dbReference type="PROSITE" id="PS50059"/>
    </source>
</evidence>
<evidence type="ECO:0000256" key="15">
    <source>
        <dbReference type="SAM" id="MobiDB-lite"/>
    </source>
</evidence>
<dbReference type="NCBIfam" id="TIGR00115">
    <property type="entry name" value="tig"/>
    <property type="match status" value="1"/>
</dbReference>
<evidence type="ECO:0000256" key="14">
    <source>
        <dbReference type="RuleBase" id="RU003914"/>
    </source>
</evidence>
<evidence type="ECO:0000256" key="13">
    <source>
        <dbReference type="PROSITE-ProRule" id="PRU00277"/>
    </source>
</evidence>
<dbReference type="InterPro" id="IPR037041">
    <property type="entry name" value="Trigger_fac_C_sf"/>
</dbReference>
<evidence type="ECO:0000313" key="18">
    <source>
        <dbReference type="Proteomes" id="UP000245698"/>
    </source>
</evidence>
<dbReference type="PIRSF" id="PIRSF003095">
    <property type="entry name" value="Trigger_factor"/>
    <property type="match status" value="1"/>
</dbReference>
<dbReference type="GO" id="GO:0043022">
    <property type="term" value="F:ribosome binding"/>
    <property type="evidence" value="ECO:0007669"/>
    <property type="project" value="TreeGrafter"/>
</dbReference>
<evidence type="ECO:0000256" key="12">
    <source>
        <dbReference type="HAMAP-Rule" id="MF_00303"/>
    </source>
</evidence>
<dbReference type="Pfam" id="PF00254">
    <property type="entry name" value="FKBP_C"/>
    <property type="match status" value="1"/>
</dbReference>
<dbReference type="GO" id="GO:0051301">
    <property type="term" value="P:cell division"/>
    <property type="evidence" value="ECO:0007669"/>
    <property type="project" value="UniProtKB-KW"/>
</dbReference>
<dbReference type="PANTHER" id="PTHR30560">
    <property type="entry name" value="TRIGGER FACTOR CHAPERONE AND PEPTIDYL-PROLYL CIS/TRANS ISOMERASE"/>
    <property type="match status" value="1"/>
</dbReference>
<comment type="domain">
    <text evidence="12">Consists of 3 domains; the N-terminus binds the ribosome, the middle domain has PPIase activity, while the C-terminus has intrinsic chaperone activity on its own.</text>
</comment>
<feature type="region of interest" description="Disordered" evidence="15">
    <location>
        <begin position="440"/>
        <end position="491"/>
    </location>
</feature>
<comment type="subcellular location">
    <subcellularLocation>
        <location evidence="12">Cytoplasm</location>
    </subcellularLocation>
    <text evidence="12">About half TF is bound to the ribosome near the polypeptide exit tunnel while the other half is free in the cytoplasm.</text>
</comment>
<dbReference type="PANTHER" id="PTHR30560:SF3">
    <property type="entry name" value="TRIGGER FACTOR-LIKE PROTEIN TIG, CHLOROPLASTIC"/>
    <property type="match status" value="1"/>
</dbReference>
<feature type="compositionally biased region" description="Basic residues" evidence="15">
    <location>
        <begin position="479"/>
        <end position="491"/>
    </location>
</feature>
<evidence type="ECO:0000256" key="1">
    <source>
        <dbReference type="ARBA" id="ARBA00000971"/>
    </source>
</evidence>
<evidence type="ECO:0000256" key="9">
    <source>
        <dbReference type="ARBA" id="ARBA00023306"/>
    </source>
</evidence>
<evidence type="ECO:0000256" key="6">
    <source>
        <dbReference type="ARBA" id="ARBA00023110"/>
    </source>
</evidence>
<organism evidence="17 18">
    <name type="scientific">Mesorhizobium delmotii</name>
    <dbReference type="NCBI Taxonomy" id="1631247"/>
    <lineage>
        <taxon>Bacteria</taxon>
        <taxon>Pseudomonadati</taxon>
        <taxon>Pseudomonadota</taxon>
        <taxon>Alphaproteobacteria</taxon>
        <taxon>Hyphomicrobiales</taxon>
        <taxon>Phyllobacteriaceae</taxon>
        <taxon>Mesorhizobium</taxon>
    </lineage>
</organism>
<feature type="domain" description="PPIase FKBP-type" evidence="16">
    <location>
        <begin position="170"/>
        <end position="252"/>
    </location>
</feature>
<dbReference type="Gene3D" id="3.10.50.40">
    <property type="match status" value="1"/>
</dbReference>
<dbReference type="SUPFAM" id="SSF109998">
    <property type="entry name" value="Triger factor/SurA peptide-binding domain-like"/>
    <property type="match status" value="1"/>
</dbReference>